<reference evidence="2 3" key="1">
    <citation type="submission" date="2015-12" db="EMBL/GenBank/DDBJ databases">
        <title>The genome of Folsomia candida.</title>
        <authorList>
            <person name="Faddeeva A."/>
            <person name="Derks M.F."/>
            <person name="Anvar Y."/>
            <person name="Smit S."/>
            <person name="Van Straalen N."/>
            <person name="Roelofs D."/>
        </authorList>
    </citation>
    <scope>NUCLEOTIDE SEQUENCE [LARGE SCALE GENOMIC DNA]</scope>
    <source>
        <strain evidence="2 3">VU population</strain>
        <tissue evidence="2">Whole body</tissue>
    </source>
</reference>
<feature type="domain" description="Helix-turn-helix" evidence="1">
    <location>
        <begin position="499"/>
        <end position="555"/>
    </location>
</feature>
<proteinExistence type="predicted"/>
<evidence type="ECO:0000313" key="2">
    <source>
        <dbReference type="EMBL" id="OXA40551.1"/>
    </source>
</evidence>
<organism evidence="2 3">
    <name type="scientific">Folsomia candida</name>
    <name type="common">Springtail</name>
    <dbReference type="NCBI Taxonomy" id="158441"/>
    <lineage>
        <taxon>Eukaryota</taxon>
        <taxon>Metazoa</taxon>
        <taxon>Ecdysozoa</taxon>
        <taxon>Arthropoda</taxon>
        <taxon>Hexapoda</taxon>
        <taxon>Collembola</taxon>
        <taxon>Entomobryomorpha</taxon>
        <taxon>Isotomoidea</taxon>
        <taxon>Isotomidae</taxon>
        <taxon>Proisotominae</taxon>
        <taxon>Folsomia</taxon>
    </lineage>
</organism>
<dbReference type="OrthoDB" id="8279338at2759"/>
<name>A0A226D7E3_FOLCA</name>
<dbReference type="Pfam" id="PF26215">
    <property type="entry name" value="HTH_animal"/>
    <property type="match status" value="1"/>
</dbReference>
<dbReference type="Proteomes" id="UP000198287">
    <property type="component" value="Unassembled WGS sequence"/>
</dbReference>
<gene>
    <name evidence="2" type="ORF">Fcan01_24761</name>
</gene>
<comment type="caution">
    <text evidence="2">The sequence shown here is derived from an EMBL/GenBank/DDBJ whole genome shotgun (WGS) entry which is preliminary data.</text>
</comment>
<dbReference type="AlphaFoldDB" id="A0A226D7E3"/>
<dbReference type="OMA" id="AQSERIM"/>
<dbReference type="PANTHER" id="PTHR21301">
    <property type="entry name" value="REVERSE TRANSCRIPTASE"/>
    <property type="match status" value="1"/>
</dbReference>
<sequence>MKGPALKLIPGLKISRKDSKFNKLCPPSPPSPILTPAPNFSSDKAVVTIPSDLFISPDEKSLLSRGLSFSPTPEKSNLFDLHRDHELFFRRLRLHGYFGTSSFNSSPDSNLSNSELIINSVAPKKSSWTPPSNQIPELEYFINTCRSALPDDGSIFKSKHSNLSPNELSAVKSLTSRDDIVIGKSDKGGSVVVWSRDLYIAEALSQLNNSSFYCKLDHDPTPIYQKQVSKTVGNYVGSGELPLIAQRLIEKSPRCSQFYLLPKIHKVGNPGRPIVSTVSCPTSLISAFVDSVLHPIIAQTPSYLKDTTDLLCFLKDFSFPLDPHNNSTFLVTSDATQLYTVIPHADGLTAAKFFFDSRPVNDPPSHVLVRLLELVLTLNAFEFNSEFYSQTSGVAMGTKVGPSYACSFLAYQEKLFFEIYVGPLPLVYKRFIDDILMFFQATESEIHIFLNAFSVWHPCLKYENNVSSSTVSFLDLTLSIDSFKIKTSIFYKPTDSHSYLPYNSCHPKHILDSIPFSQFLRLKRICSDDSDFLIQSYKMLQFFLNRSYPAELLHNALNKVTNLSRDHLLTPNNKSAGEIYQSSCTHLRLVTKQCDQGNAMTSLNGIEILIATELRDRASLSGIRGGPFSTISYSFFASLLSIFLTNTLIAVQLKSAHSQ</sequence>
<dbReference type="PANTHER" id="PTHR21301:SF10">
    <property type="entry name" value="REVERSE TRANSCRIPTASE DOMAIN-CONTAINING PROTEIN"/>
    <property type="match status" value="1"/>
</dbReference>
<evidence type="ECO:0000313" key="3">
    <source>
        <dbReference type="Proteomes" id="UP000198287"/>
    </source>
</evidence>
<evidence type="ECO:0000259" key="1">
    <source>
        <dbReference type="Pfam" id="PF26215"/>
    </source>
</evidence>
<accession>A0A226D7E3</accession>
<protein>
    <recommendedName>
        <fullName evidence="1">Helix-turn-helix domain-containing protein</fullName>
    </recommendedName>
</protein>
<keyword evidence="3" id="KW-1185">Reference proteome</keyword>
<dbReference type="STRING" id="158441.A0A226D7E3"/>
<dbReference type="InterPro" id="IPR058912">
    <property type="entry name" value="HTH_animal"/>
</dbReference>
<dbReference type="EMBL" id="LNIX01000033">
    <property type="protein sequence ID" value="OXA40551.1"/>
    <property type="molecule type" value="Genomic_DNA"/>
</dbReference>